<dbReference type="EMBL" id="JXTI01000352">
    <property type="protein sequence ID" value="KWX11096.1"/>
    <property type="molecule type" value="Genomic_DNA"/>
</dbReference>
<feature type="region of interest" description="Disordered" evidence="1">
    <location>
        <begin position="36"/>
        <end position="60"/>
    </location>
</feature>
<accession>A0A132NM41</accession>
<sequence length="60" mass="6500">MLQQLVSCSLTTPVHTAHRWMAQPPRKEHAFSMALGTAERGEEDPLLPTSAVASGLNNQS</sequence>
<reference evidence="2 3" key="1">
    <citation type="journal article" date="2015" name="Mol. Biochem. Parasitol.">
        <title>Identification of polymorphic genes for use in assemblage B genotyping assays through comparative genomics of multiple assemblage B Giardia duodenalis isolates.</title>
        <authorList>
            <person name="Wielinga C."/>
            <person name="Thompson R.C."/>
            <person name="Monis P."/>
            <person name="Ryan U."/>
        </authorList>
    </citation>
    <scope>NUCLEOTIDE SEQUENCE [LARGE SCALE GENOMIC DNA]</scope>
    <source>
        <strain evidence="2 3">BAH15c1</strain>
    </source>
</reference>
<name>A0A132NM41_GIAIN</name>
<evidence type="ECO:0000313" key="2">
    <source>
        <dbReference type="EMBL" id="KWX11096.1"/>
    </source>
</evidence>
<feature type="compositionally biased region" description="Polar residues" evidence="1">
    <location>
        <begin position="51"/>
        <end position="60"/>
    </location>
</feature>
<evidence type="ECO:0000313" key="3">
    <source>
        <dbReference type="Proteomes" id="UP000070089"/>
    </source>
</evidence>
<dbReference type="Proteomes" id="UP000070089">
    <property type="component" value="Unassembled WGS sequence"/>
</dbReference>
<dbReference type="VEuPathDB" id="GiardiaDB:QR46_4948"/>
<dbReference type="AlphaFoldDB" id="A0A132NM41"/>
<organism evidence="2 3">
    <name type="scientific">Giardia duodenalis assemblage B</name>
    <dbReference type="NCBI Taxonomy" id="1394984"/>
    <lineage>
        <taxon>Eukaryota</taxon>
        <taxon>Metamonada</taxon>
        <taxon>Diplomonadida</taxon>
        <taxon>Hexamitidae</taxon>
        <taxon>Giardiinae</taxon>
        <taxon>Giardia</taxon>
    </lineage>
</organism>
<protein>
    <submittedName>
        <fullName evidence="2">Uncharacterized protein</fullName>
    </submittedName>
</protein>
<proteinExistence type="predicted"/>
<evidence type="ECO:0000256" key="1">
    <source>
        <dbReference type="SAM" id="MobiDB-lite"/>
    </source>
</evidence>
<comment type="caution">
    <text evidence="2">The sequence shown here is derived from an EMBL/GenBank/DDBJ whole genome shotgun (WGS) entry which is preliminary data.</text>
</comment>
<gene>
    <name evidence="2" type="ORF">QR46_4948</name>
</gene>